<proteinExistence type="predicted"/>
<reference evidence="1" key="1">
    <citation type="submission" date="2013-11" db="EMBL/GenBank/DDBJ databases">
        <title>The Genome Sequence of Phytophthora parasitica CJ05E6.</title>
        <authorList>
            <consortium name="The Broad Institute Genomics Platform"/>
            <person name="Russ C."/>
            <person name="Tyler B."/>
            <person name="Panabieres F."/>
            <person name="Shan W."/>
            <person name="Tripathy S."/>
            <person name="Grunwald N."/>
            <person name="Machado M."/>
            <person name="Johnson C.S."/>
            <person name="Arredondo F."/>
            <person name="Hong C."/>
            <person name="Coffey M."/>
            <person name="Young S.K."/>
            <person name="Zeng Q."/>
            <person name="Gargeya S."/>
            <person name="Fitzgerald M."/>
            <person name="Abouelleil A."/>
            <person name="Alvarado L."/>
            <person name="Chapman S.B."/>
            <person name="Gainer-Dewar J."/>
            <person name="Goldberg J."/>
            <person name="Griggs A."/>
            <person name="Gujja S."/>
            <person name="Hansen M."/>
            <person name="Howarth C."/>
            <person name="Imamovic A."/>
            <person name="Ireland A."/>
            <person name="Larimer J."/>
            <person name="McCowan C."/>
            <person name="Murphy C."/>
            <person name="Pearson M."/>
            <person name="Poon T.W."/>
            <person name="Priest M."/>
            <person name="Roberts A."/>
            <person name="Saif S."/>
            <person name="Shea T."/>
            <person name="Sykes S."/>
            <person name="Wortman J."/>
            <person name="Nusbaum C."/>
            <person name="Birren B."/>
        </authorList>
    </citation>
    <scope>NUCLEOTIDE SEQUENCE [LARGE SCALE GENOMIC DNA]</scope>
    <source>
        <strain evidence="1">CJ05E6</strain>
    </source>
</reference>
<name>W2IAC0_PHYNI</name>
<gene>
    <name evidence="1" type="ORF">L916_15987</name>
</gene>
<dbReference type="Proteomes" id="UP000053864">
    <property type="component" value="Unassembled WGS sequence"/>
</dbReference>
<dbReference type="EMBL" id="KI675100">
    <property type="protein sequence ID" value="ETL31111.1"/>
    <property type="molecule type" value="Genomic_DNA"/>
</dbReference>
<sequence length="70" mass="7607">MEAGESASKGVPAPNLCCTRHKVNFSNRVNDEDTQRASDSSHACKQTLNDDGGCKCKTIRDRTSGNNDYT</sequence>
<accession>W2IAC0</accession>
<protein>
    <submittedName>
        <fullName evidence="1">Uncharacterized protein</fullName>
    </submittedName>
</protein>
<dbReference type="AlphaFoldDB" id="W2IAC0"/>
<organism evidence="1">
    <name type="scientific">Phytophthora nicotianae</name>
    <name type="common">Potato buckeye rot agent</name>
    <name type="synonym">Phytophthora parasitica</name>
    <dbReference type="NCBI Taxonomy" id="4792"/>
    <lineage>
        <taxon>Eukaryota</taxon>
        <taxon>Sar</taxon>
        <taxon>Stramenopiles</taxon>
        <taxon>Oomycota</taxon>
        <taxon>Peronosporomycetes</taxon>
        <taxon>Peronosporales</taxon>
        <taxon>Peronosporaceae</taxon>
        <taxon>Phytophthora</taxon>
    </lineage>
</organism>
<evidence type="ECO:0000313" key="1">
    <source>
        <dbReference type="EMBL" id="ETL31111.1"/>
    </source>
</evidence>